<dbReference type="GO" id="GO:0005682">
    <property type="term" value="C:U5 snRNP"/>
    <property type="evidence" value="ECO:0007669"/>
    <property type="project" value="TreeGrafter"/>
</dbReference>
<evidence type="ECO:0000256" key="4">
    <source>
        <dbReference type="ARBA" id="ARBA00022664"/>
    </source>
</evidence>
<dbReference type="GO" id="GO:0000350">
    <property type="term" value="P:generation of catalytic spliceosome for second transesterification step"/>
    <property type="evidence" value="ECO:0007669"/>
    <property type="project" value="TreeGrafter"/>
</dbReference>
<evidence type="ECO:0000256" key="3">
    <source>
        <dbReference type="ARBA" id="ARBA00018242"/>
    </source>
</evidence>
<dbReference type="InterPro" id="IPR039979">
    <property type="entry name" value="PRPF18"/>
</dbReference>
<evidence type="ECO:0000313" key="11">
    <source>
        <dbReference type="RefSeq" id="XP_039140615.1"/>
    </source>
</evidence>
<feature type="region of interest" description="Disordered" evidence="8">
    <location>
        <begin position="161"/>
        <end position="199"/>
    </location>
</feature>
<proteinExistence type="inferred from homology"/>
<protein>
    <recommendedName>
        <fullName evidence="3">Pre-mRNA-splicing factor 18</fullName>
    </recommendedName>
</protein>
<dbReference type="PANTHER" id="PTHR13007">
    <property type="entry name" value="PRE-MRNA SPLICING FACTOR-RELATED"/>
    <property type="match status" value="1"/>
</dbReference>
<dbReference type="Gene3D" id="1.20.940.10">
    <property type="entry name" value="Functional domain of the splicing factor Prp18"/>
    <property type="match status" value="1"/>
</dbReference>
<evidence type="ECO:0000256" key="2">
    <source>
        <dbReference type="ARBA" id="ARBA00008137"/>
    </source>
</evidence>
<feature type="compositionally biased region" description="Basic and acidic residues" evidence="8">
    <location>
        <begin position="161"/>
        <end position="171"/>
    </location>
</feature>
<keyword evidence="10" id="KW-1185">Reference proteome</keyword>
<dbReference type="RefSeq" id="XP_039140615.1">
    <property type="nucleotide sequence ID" value="XM_039284681.1"/>
</dbReference>
<keyword evidence="5" id="KW-0747">Spliceosome</keyword>
<reference evidence="11" key="1">
    <citation type="submission" date="2025-08" db="UniProtKB">
        <authorList>
            <consortium name="RefSeq"/>
        </authorList>
    </citation>
    <scope>IDENTIFICATION</scope>
</reference>
<dbReference type="Gene3D" id="4.10.280.110">
    <property type="entry name" value="Pre-mRNA processing factor 4 domain"/>
    <property type="match status" value="1"/>
</dbReference>
<dbReference type="Pfam" id="PF08799">
    <property type="entry name" value="PRP4"/>
    <property type="match status" value="1"/>
</dbReference>
<evidence type="ECO:0000313" key="10">
    <source>
        <dbReference type="Proteomes" id="UP001515500"/>
    </source>
</evidence>
<feature type="domain" description="Pre-mRNA processing factor 4 (PRP4)-like" evidence="9">
    <location>
        <begin position="90"/>
        <end position="141"/>
    </location>
</feature>
<dbReference type="GO" id="GO:0046540">
    <property type="term" value="C:U4/U6 x U5 tri-snRNP complex"/>
    <property type="evidence" value="ECO:0007669"/>
    <property type="project" value="TreeGrafter"/>
</dbReference>
<dbReference type="InterPro" id="IPR014906">
    <property type="entry name" value="PRP4-like"/>
</dbReference>
<dbReference type="AlphaFoldDB" id="A0AB40CQ10"/>
<comment type="similarity">
    <text evidence="2">Belongs to the PRP18 family.</text>
</comment>
<dbReference type="PANTHER" id="PTHR13007:SF19">
    <property type="entry name" value="PRE-MRNA-SPLICING FACTOR 18"/>
    <property type="match status" value="1"/>
</dbReference>
<dbReference type="InterPro" id="IPR036285">
    <property type="entry name" value="PRP4-like_sf"/>
</dbReference>
<organism evidence="10 11">
    <name type="scientific">Dioscorea cayennensis subsp. rotundata</name>
    <name type="common">White Guinea yam</name>
    <name type="synonym">Dioscorea rotundata</name>
    <dbReference type="NCBI Taxonomy" id="55577"/>
    <lineage>
        <taxon>Eukaryota</taxon>
        <taxon>Viridiplantae</taxon>
        <taxon>Streptophyta</taxon>
        <taxon>Embryophyta</taxon>
        <taxon>Tracheophyta</taxon>
        <taxon>Spermatophyta</taxon>
        <taxon>Magnoliopsida</taxon>
        <taxon>Liliopsida</taxon>
        <taxon>Dioscoreales</taxon>
        <taxon>Dioscoreaceae</taxon>
        <taxon>Dioscorea</taxon>
    </lineage>
</organism>
<dbReference type="SMART" id="SM00500">
    <property type="entry name" value="SFM"/>
    <property type="match status" value="1"/>
</dbReference>
<dbReference type="GO" id="GO:0071021">
    <property type="term" value="C:U2-type post-spliceosomal complex"/>
    <property type="evidence" value="ECO:0007669"/>
    <property type="project" value="TreeGrafter"/>
</dbReference>
<keyword evidence="6" id="KW-0508">mRNA splicing</keyword>
<gene>
    <name evidence="11" type="primary">LOC120277846</name>
</gene>
<evidence type="ECO:0000256" key="1">
    <source>
        <dbReference type="ARBA" id="ARBA00004123"/>
    </source>
</evidence>
<evidence type="ECO:0000256" key="5">
    <source>
        <dbReference type="ARBA" id="ARBA00022728"/>
    </source>
</evidence>
<name>A0AB40CQ10_DIOCR</name>
<feature type="compositionally biased region" description="Low complexity" evidence="8">
    <location>
        <begin position="47"/>
        <end position="79"/>
    </location>
</feature>
<evidence type="ECO:0000256" key="7">
    <source>
        <dbReference type="ARBA" id="ARBA00023242"/>
    </source>
</evidence>
<keyword evidence="7" id="KW-0539">Nucleus</keyword>
<sequence length="405" mass="45936">MDLCRQEFPCKRRRLAVDLGNRKLVTRSEKGMRMLRLQTHRRPPVRLRPLPSSTSNPTSSSSSPSSSSLPPALAAASSKKTSEPQSDEQRIDDLVLPRLRFLKQPITLFGEDDDARLDRLKLTLKSGVFDADSDMTEGQTNDFLGDVYELRKRQKAGSLLHDRAKDKRDDGDGIEFDGGDDDGDKDVSDDGGSSGMDADKDIKRMKANFEELCDEDKILVFFKRLLNEWNQELDEMPGADKQTAKGKQMIATFMQCARYLNPLFKFCRKKVLQDDIRQALMVVVKCCMKRDYLAAMDQYIKLAIGNAPWPIGVTMVGIHERSAREKIYTNSVAHILNDETTRKYLQSLKSLMTFCQRRYPADPSKSVEFNSLANGSDLHSLLSEERMIEKPTSEEELRIIPAARE</sequence>
<dbReference type="Pfam" id="PF02840">
    <property type="entry name" value="Prp18"/>
    <property type="match status" value="1"/>
</dbReference>
<dbReference type="Proteomes" id="UP001515500">
    <property type="component" value="Chromosome 15"/>
</dbReference>
<evidence type="ECO:0000256" key="8">
    <source>
        <dbReference type="SAM" id="MobiDB-lite"/>
    </source>
</evidence>
<comment type="subcellular location">
    <subcellularLocation>
        <location evidence="1">Nucleus</location>
    </subcellularLocation>
</comment>
<evidence type="ECO:0000259" key="9">
    <source>
        <dbReference type="SMART" id="SM00500"/>
    </source>
</evidence>
<dbReference type="InterPro" id="IPR004098">
    <property type="entry name" value="Prp18"/>
</dbReference>
<dbReference type="FunFam" id="1.20.940.10:FF:000004">
    <property type="entry name" value="Pre-mRNA-splicing factor 18"/>
    <property type="match status" value="1"/>
</dbReference>
<feature type="compositionally biased region" description="Acidic residues" evidence="8">
    <location>
        <begin position="172"/>
        <end position="189"/>
    </location>
</feature>
<dbReference type="SUPFAM" id="SSF47938">
    <property type="entry name" value="Functional domain of the splicing factor Prp18"/>
    <property type="match status" value="1"/>
</dbReference>
<dbReference type="GeneID" id="120277846"/>
<dbReference type="SUPFAM" id="SSF158230">
    <property type="entry name" value="PRP4-like"/>
    <property type="match status" value="1"/>
</dbReference>
<feature type="region of interest" description="Disordered" evidence="8">
    <location>
        <begin position="29"/>
        <end position="91"/>
    </location>
</feature>
<evidence type="ECO:0000256" key="6">
    <source>
        <dbReference type="ARBA" id="ARBA00023187"/>
    </source>
</evidence>
<accession>A0AB40CQ10</accession>
<keyword evidence="4" id="KW-0507">mRNA processing</keyword>